<keyword evidence="10 24" id="KW-0472">Membrane</keyword>
<dbReference type="Gene3D" id="3.90.1480.20">
    <property type="entry name" value="Glycosyl transferase family 29"/>
    <property type="match status" value="1"/>
</dbReference>
<comment type="similarity">
    <text evidence="2">Belongs to the glycosyltransferase 29 family.</text>
</comment>
<sequence>MSLDPGTEMKRPSYKYFLRGVLKCLTLSVFVLFFLYICKVGLDLQTCDVGEVNHAHMKRAQMFARDVLQAQCRPDFAKNEMGRLFKDRYSKDLSCFVKRDDVLNDSMYKFRPPFGFRNNLDDLENLLEIMPEDSLPKGLESKNCKRCIVVGSGGILHGLDLGQSIDQFDIVIRLNNAPIQGFSTSVGNKTTIRMTYPEGAPFSEKEYIPNSLFVTVLFKNADFRWLQAVLKNESLSAWNRLFFWKRVPVKLPLSSTQFRILNPLIVKETAFDVLKYPEPQRKWLGWEKNVPTIGGGGGAYAVACDGSYSGNASL</sequence>
<dbReference type="OrthoDB" id="10264956at2759"/>
<evidence type="ECO:0000256" key="5">
    <source>
        <dbReference type="ARBA" id="ARBA00022692"/>
    </source>
</evidence>
<protein>
    <recommendedName>
        <fullName evidence="14">Lactosylceramide alpha-2,3-sialyltransferase</fullName>
        <ecNumber evidence="13">2.4.3.9</ecNumber>
    </recommendedName>
    <alternativeName>
        <fullName evidence="15">CMP-NeuAc:lactosylceramide alpha-2,3-sialyltransferase</fullName>
    </alternativeName>
    <alternativeName>
        <fullName evidence="18">Ganglioside GM3 synthase</fullName>
    </alternativeName>
    <alternativeName>
        <fullName evidence="17">ST3Gal V</fullName>
    </alternativeName>
    <alternativeName>
        <fullName evidence="16">Sialyltransferase 9</fullName>
    </alternativeName>
</protein>
<dbReference type="GO" id="GO:0047291">
    <property type="term" value="F:lactosylceramide alpha-2,3-sialyltransferase activity"/>
    <property type="evidence" value="ECO:0007669"/>
    <property type="project" value="UniProtKB-EC"/>
</dbReference>
<evidence type="ECO:0000256" key="3">
    <source>
        <dbReference type="ARBA" id="ARBA00022676"/>
    </source>
</evidence>
<gene>
    <name evidence="25" type="ORF">GDO86_000119</name>
</gene>
<evidence type="ECO:0000256" key="8">
    <source>
        <dbReference type="ARBA" id="ARBA00023034"/>
    </source>
</evidence>
<keyword evidence="8" id="KW-0333">Golgi apparatus</keyword>
<evidence type="ECO:0000256" key="9">
    <source>
        <dbReference type="ARBA" id="ARBA00023098"/>
    </source>
</evidence>
<evidence type="ECO:0000256" key="19">
    <source>
        <dbReference type="ARBA" id="ARBA00043651"/>
    </source>
</evidence>
<comment type="catalytic activity">
    <reaction evidence="19">
        <text>a beta-D-Gal-(1-&gt;4)-beta-D-Glc-(1&lt;-&gt;1)-Cer(d18:1(4E)) + CMP-N-acetyl-beta-neuraminate = a ganglioside GM3 (d18:1(4E)) + CMP + H(+)</text>
        <dbReference type="Rhea" id="RHEA:18417"/>
        <dbReference type="ChEBI" id="CHEBI:15378"/>
        <dbReference type="ChEBI" id="CHEBI:17950"/>
        <dbReference type="ChEBI" id="CHEBI:57812"/>
        <dbReference type="ChEBI" id="CHEBI:60065"/>
        <dbReference type="ChEBI" id="CHEBI:60377"/>
        <dbReference type="EC" id="2.4.3.9"/>
    </reaction>
    <physiologicalReaction direction="left-to-right" evidence="19">
        <dbReference type="Rhea" id="RHEA:18418"/>
    </physiologicalReaction>
</comment>
<organism evidence="25 26">
    <name type="scientific">Hymenochirus boettgeri</name>
    <name type="common">Congo dwarf clawed frog</name>
    <dbReference type="NCBI Taxonomy" id="247094"/>
    <lineage>
        <taxon>Eukaryota</taxon>
        <taxon>Metazoa</taxon>
        <taxon>Chordata</taxon>
        <taxon>Craniata</taxon>
        <taxon>Vertebrata</taxon>
        <taxon>Euteleostomi</taxon>
        <taxon>Amphibia</taxon>
        <taxon>Batrachia</taxon>
        <taxon>Anura</taxon>
        <taxon>Pipoidea</taxon>
        <taxon>Pipidae</taxon>
        <taxon>Pipinae</taxon>
        <taxon>Hymenochirus</taxon>
    </lineage>
</organism>
<keyword evidence="5 24" id="KW-0812">Transmembrane</keyword>
<dbReference type="AlphaFoldDB" id="A0A8T2KFF3"/>
<evidence type="ECO:0000256" key="16">
    <source>
        <dbReference type="ARBA" id="ARBA00041896"/>
    </source>
</evidence>
<evidence type="ECO:0000256" key="6">
    <source>
        <dbReference type="ARBA" id="ARBA00022968"/>
    </source>
</evidence>
<comment type="catalytic activity">
    <reaction evidence="23">
        <text>ganglioside GA1 (d18:1(4E)/18:0) + CMP-N-acetyl-beta-neuraminate = ganglioside GM1 (d18:1(4E)/18:0) + CMP + H(+)</text>
        <dbReference type="Rhea" id="RHEA:41784"/>
        <dbReference type="ChEBI" id="CHEBI:15378"/>
        <dbReference type="ChEBI" id="CHEBI:57812"/>
        <dbReference type="ChEBI" id="CHEBI:60377"/>
        <dbReference type="ChEBI" id="CHEBI:73110"/>
        <dbReference type="ChEBI" id="CHEBI:78484"/>
    </reaction>
    <physiologicalReaction direction="left-to-right" evidence="23">
        <dbReference type="Rhea" id="RHEA:41785"/>
    </physiologicalReaction>
</comment>
<dbReference type="PANTHER" id="PTHR13713">
    <property type="entry name" value="SIALYLTRANSFERASE"/>
    <property type="match status" value="1"/>
</dbReference>
<keyword evidence="4" id="KW-0808">Transferase</keyword>
<evidence type="ECO:0000256" key="13">
    <source>
        <dbReference type="ARBA" id="ARBA00039111"/>
    </source>
</evidence>
<proteinExistence type="inferred from homology"/>
<dbReference type="GO" id="GO:0000139">
    <property type="term" value="C:Golgi membrane"/>
    <property type="evidence" value="ECO:0007669"/>
    <property type="project" value="UniProtKB-SubCell"/>
</dbReference>
<dbReference type="InterPro" id="IPR038578">
    <property type="entry name" value="GT29-like_sf"/>
</dbReference>
<keyword evidence="26" id="KW-1185">Reference proteome</keyword>
<evidence type="ECO:0000256" key="20">
    <source>
        <dbReference type="ARBA" id="ARBA00045587"/>
    </source>
</evidence>
<evidence type="ECO:0000313" key="26">
    <source>
        <dbReference type="Proteomes" id="UP000812440"/>
    </source>
</evidence>
<evidence type="ECO:0000256" key="7">
    <source>
        <dbReference type="ARBA" id="ARBA00022989"/>
    </source>
</evidence>
<evidence type="ECO:0000256" key="21">
    <source>
        <dbReference type="ARBA" id="ARBA00048050"/>
    </source>
</evidence>
<dbReference type="EC" id="2.4.3.9" evidence="13"/>
<comment type="function">
    <text evidence="20">Transfers the sialyl group (N-acetyl-alpha-neuraminyl or NeuAc) from CMP-NeuAc to the non-reducing terminal galactose (Gal) of glycosphingolipids forming gangliosides (important molecules involved in the regulation of multiple cellular processes, including cell proliferation and differentiation, apoptosis, embryogenesis, development, and oncogenesis). Mainly involved in the biosynthesis of ganglioside GM3 but can also use different glycolipids as substrate acceptors such as D-galactosylceramide (GalCer), asialo-GM2 (GA2) and asialo-GM1 (GA1), although less preferentially than beta-D-Gal-(1-&gt;4)-beta-D-Glc-(1&lt;-&gt;1)-Cer (LacCer).</text>
</comment>
<keyword evidence="3" id="KW-0328">Glycosyltransferase</keyword>
<evidence type="ECO:0000256" key="24">
    <source>
        <dbReference type="SAM" id="Phobius"/>
    </source>
</evidence>
<feature type="transmembrane region" description="Helical" evidence="24">
    <location>
        <begin position="16"/>
        <end position="37"/>
    </location>
</feature>
<evidence type="ECO:0000256" key="10">
    <source>
        <dbReference type="ARBA" id="ARBA00023136"/>
    </source>
</evidence>
<evidence type="ECO:0000256" key="14">
    <source>
        <dbReference type="ARBA" id="ARBA00039792"/>
    </source>
</evidence>
<evidence type="ECO:0000256" key="12">
    <source>
        <dbReference type="ARBA" id="ARBA00023180"/>
    </source>
</evidence>
<dbReference type="InterPro" id="IPR051142">
    <property type="entry name" value="Glycosyltransferase_29"/>
</dbReference>
<dbReference type="Pfam" id="PF00777">
    <property type="entry name" value="Glyco_transf_29"/>
    <property type="match status" value="1"/>
</dbReference>
<dbReference type="PANTHER" id="PTHR13713:SF60">
    <property type="entry name" value="LACTOSYLCERAMIDE ALPHA-2,3-SIALYLTRANSFERASE"/>
    <property type="match status" value="1"/>
</dbReference>
<dbReference type="Proteomes" id="UP000812440">
    <property type="component" value="Chromosome 1"/>
</dbReference>
<evidence type="ECO:0000256" key="23">
    <source>
        <dbReference type="ARBA" id="ARBA00049539"/>
    </source>
</evidence>
<evidence type="ECO:0000313" key="25">
    <source>
        <dbReference type="EMBL" id="KAG8453361.1"/>
    </source>
</evidence>
<comment type="catalytic activity">
    <reaction evidence="22">
        <text>ganglioside GA2 (d18:1(4E)/18:0) + CMP-N-acetyl-beta-neuraminate = ganglioside GM2 (d18:1(4E)/18:0) + CMP + H(+)</text>
        <dbReference type="Rhea" id="RHEA:41776"/>
        <dbReference type="ChEBI" id="CHEBI:15378"/>
        <dbReference type="ChEBI" id="CHEBI:57812"/>
        <dbReference type="ChEBI" id="CHEBI:60377"/>
        <dbReference type="ChEBI" id="CHEBI:78485"/>
        <dbReference type="ChEBI" id="CHEBI:78486"/>
    </reaction>
    <physiologicalReaction direction="left-to-right" evidence="22">
        <dbReference type="Rhea" id="RHEA:41777"/>
    </physiologicalReaction>
</comment>
<evidence type="ECO:0000256" key="4">
    <source>
        <dbReference type="ARBA" id="ARBA00022679"/>
    </source>
</evidence>
<dbReference type="FunFam" id="3.90.1480.20:FF:000006">
    <property type="entry name" value="ST3 beta-galactoside alpha-2,3-sialyltransferase 5"/>
    <property type="match status" value="1"/>
</dbReference>
<evidence type="ECO:0000256" key="17">
    <source>
        <dbReference type="ARBA" id="ARBA00041976"/>
    </source>
</evidence>
<comment type="subcellular location">
    <subcellularLocation>
        <location evidence="1">Golgi apparatus membrane</location>
        <topology evidence="1">Single-pass type II membrane protein</topology>
    </subcellularLocation>
</comment>
<comment type="caution">
    <text evidence="25">The sequence shown here is derived from an EMBL/GenBank/DDBJ whole genome shotgun (WGS) entry which is preliminary data.</text>
</comment>
<name>A0A8T2KFF3_9PIPI</name>
<keyword evidence="9" id="KW-0443">Lipid metabolism</keyword>
<keyword evidence="11" id="KW-1015">Disulfide bond</keyword>
<accession>A0A8T2KFF3</accession>
<evidence type="ECO:0000256" key="11">
    <source>
        <dbReference type="ARBA" id="ARBA00023157"/>
    </source>
</evidence>
<evidence type="ECO:0000256" key="2">
    <source>
        <dbReference type="ARBA" id="ARBA00006003"/>
    </source>
</evidence>
<reference evidence="25" key="1">
    <citation type="thesis" date="2020" institute="ProQuest LLC" country="789 East Eisenhower Parkway, Ann Arbor, MI, USA">
        <title>Comparative Genomics and Chromosome Evolution.</title>
        <authorList>
            <person name="Mudd A.B."/>
        </authorList>
    </citation>
    <scope>NUCLEOTIDE SEQUENCE</scope>
    <source>
        <strain evidence="25">Female2</strain>
        <tissue evidence="25">Blood</tissue>
    </source>
</reference>
<dbReference type="EMBL" id="JAACNH010000001">
    <property type="protein sequence ID" value="KAG8453361.1"/>
    <property type="molecule type" value="Genomic_DNA"/>
</dbReference>
<keyword evidence="12" id="KW-0325">Glycoprotein</keyword>
<keyword evidence="7 24" id="KW-1133">Transmembrane helix</keyword>
<comment type="catalytic activity">
    <reaction evidence="21">
        <text>a beta-D-Gal-(1&lt;-&gt;1')-ceramide + CMP-N-acetyl-beta-neuraminate = N-acetyl-alpha-neuraminosyl-(2-&gt;3)-beta-D-galactosyl-(1&lt;-&gt;1')-ceramide + CMP + H(+)</text>
        <dbReference type="Rhea" id="RHEA:41780"/>
        <dbReference type="ChEBI" id="CHEBI:15378"/>
        <dbReference type="ChEBI" id="CHEBI:57812"/>
        <dbReference type="ChEBI" id="CHEBI:60377"/>
        <dbReference type="ChEBI" id="CHEBI:82643"/>
        <dbReference type="ChEBI" id="CHEBI:143593"/>
    </reaction>
    <physiologicalReaction direction="left-to-right" evidence="21">
        <dbReference type="Rhea" id="RHEA:41781"/>
    </physiologicalReaction>
</comment>
<dbReference type="InterPro" id="IPR001675">
    <property type="entry name" value="Glyco_trans_29"/>
</dbReference>
<evidence type="ECO:0000256" key="18">
    <source>
        <dbReference type="ARBA" id="ARBA00042545"/>
    </source>
</evidence>
<evidence type="ECO:0000256" key="1">
    <source>
        <dbReference type="ARBA" id="ARBA00004323"/>
    </source>
</evidence>
<keyword evidence="6" id="KW-0735">Signal-anchor</keyword>
<dbReference type="GO" id="GO:0006629">
    <property type="term" value="P:lipid metabolic process"/>
    <property type="evidence" value="ECO:0007669"/>
    <property type="project" value="UniProtKB-KW"/>
</dbReference>
<evidence type="ECO:0000256" key="22">
    <source>
        <dbReference type="ARBA" id="ARBA00048805"/>
    </source>
</evidence>
<evidence type="ECO:0000256" key="15">
    <source>
        <dbReference type="ARBA" id="ARBA00041341"/>
    </source>
</evidence>